<evidence type="ECO:0000256" key="1">
    <source>
        <dbReference type="SAM" id="MobiDB-lite"/>
    </source>
</evidence>
<keyword evidence="2" id="KW-1185">Reference proteome</keyword>
<dbReference type="AlphaFoldDB" id="A0A915I1R0"/>
<protein>
    <submittedName>
        <fullName evidence="3">Uncharacterized protein</fullName>
    </submittedName>
</protein>
<sequence length="138" mass="16102">MKYWPWDFCGYTNHRSIDCTKKAIYAAQPAACQTCGRIDHQTVQCKYPCDTEVKRSQPEEPQESEIEYDDSSILEPDGYKSYPQSNIMLGLRTNLALVNQSLRQTKDPAEKQWLKPCIQTLKQQIEDHEQYLLNIKQN</sequence>
<organism evidence="2 3">
    <name type="scientific">Romanomermis culicivorax</name>
    <name type="common">Nematode worm</name>
    <dbReference type="NCBI Taxonomy" id="13658"/>
    <lineage>
        <taxon>Eukaryota</taxon>
        <taxon>Metazoa</taxon>
        <taxon>Ecdysozoa</taxon>
        <taxon>Nematoda</taxon>
        <taxon>Enoplea</taxon>
        <taxon>Dorylaimia</taxon>
        <taxon>Mermithida</taxon>
        <taxon>Mermithoidea</taxon>
        <taxon>Mermithidae</taxon>
        <taxon>Romanomermis</taxon>
    </lineage>
</organism>
<proteinExistence type="predicted"/>
<accession>A0A915I1R0</accession>
<reference evidence="3" key="1">
    <citation type="submission" date="2022-11" db="UniProtKB">
        <authorList>
            <consortium name="WormBaseParasite"/>
        </authorList>
    </citation>
    <scope>IDENTIFICATION</scope>
</reference>
<evidence type="ECO:0000313" key="2">
    <source>
        <dbReference type="Proteomes" id="UP000887565"/>
    </source>
</evidence>
<feature type="compositionally biased region" description="Acidic residues" evidence="1">
    <location>
        <begin position="60"/>
        <end position="72"/>
    </location>
</feature>
<evidence type="ECO:0000313" key="3">
    <source>
        <dbReference type="WBParaSite" id="nRc.2.0.1.t08073-RA"/>
    </source>
</evidence>
<name>A0A915I1R0_ROMCU</name>
<dbReference type="WBParaSite" id="nRc.2.0.1.t08073-RA">
    <property type="protein sequence ID" value="nRc.2.0.1.t08073-RA"/>
    <property type="gene ID" value="nRc.2.0.1.g08073"/>
</dbReference>
<dbReference type="Proteomes" id="UP000887565">
    <property type="component" value="Unplaced"/>
</dbReference>
<feature type="region of interest" description="Disordered" evidence="1">
    <location>
        <begin position="53"/>
        <end position="75"/>
    </location>
</feature>